<name>A0A2B9Q2S2_BACCE</name>
<comment type="similarity">
    <text evidence="1">Belongs to the transferase hexapeptide repeat family.</text>
</comment>
<dbReference type="AlphaFoldDB" id="A0A2B9Q2S2"/>
<accession>A0A2B9Q2S2</accession>
<evidence type="ECO:0000256" key="3">
    <source>
        <dbReference type="ARBA" id="ARBA00023315"/>
    </source>
</evidence>
<dbReference type="InterPro" id="IPR011004">
    <property type="entry name" value="Trimer_LpxA-like_sf"/>
</dbReference>
<organism evidence="4 5">
    <name type="scientific">Bacillus cereus</name>
    <dbReference type="NCBI Taxonomy" id="1396"/>
    <lineage>
        <taxon>Bacteria</taxon>
        <taxon>Bacillati</taxon>
        <taxon>Bacillota</taxon>
        <taxon>Bacilli</taxon>
        <taxon>Bacillales</taxon>
        <taxon>Bacillaceae</taxon>
        <taxon>Bacillus</taxon>
        <taxon>Bacillus cereus group</taxon>
    </lineage>
</organism>
<gene>
    <name evidence="4" type="ORF">CN984_04685</name>
</gene>
<comment type="caution">
    <text evidence="4">The sequence shown here is derived from an EMBL/GenBank/DDBJ whole genome shotgun (WGS) entry which is preliminary data.</text>
</comment>
<dbReference type="PANTHER" id="PTHR42811">
    <property type="entry name" value="SERINE ACETYLTRANSFERASE"/>
    <property type="match status" value="1"/>
</dbReference>
<dbReference type="EMBL" id="NUIL01000003">
    <property type="protein sequence ID" value="PGO33390.1"/>
    <property type="molecule type" value="Genomic_DNA"/>
</dbReference>
<evidence type="ECO:0000256" key="1">
    <source>
        <dbReference type="ARBA" id="ARBA00007274"/>
    </source>
</evidence>
<evidence type="ECO:0000256" key="2">
    <source>
        <dbReference type="ARBA" id="ARBA00022679"/>
    </source>
</evidence>
<reference evidence="4 5" key="1">
    <citation type="submission" date="2017-09" db="EMBL/GenBank/DDBJ databases">
        <title>Large-scale bioinformatics analysis of Bacillus genomes uncovers conserved roles of natural products in bacterial physiology.</title>
        <authorList>
            <consortium name="Agbiome Team Llc"/>
            <person name="Bleich R.M."/>
            <person name="Grubbs K.J."/>
            <person name="Santa Maria K.C."/>
            <person name="Allen S.E."/>
            <person name="Farag S."/>
            <person name="Shank E.A."/>
            <person name="Bowers A."/>
        </authorList>
    </citation>
    <scope>NUCLEOTIDE SEQUENCE [LARGE SCALE GENOMIC DNA]</scope>
    <source>
        <strain evidence="4 5">AFS050027</strain>
    </source>
</reference>
<keyword evidence="2 4" id="KW-0808">Transferase</keyword>
<evidence type="ECO:0000313" key="4">
    <source>
        <dbReference type="EMBL" id="PGO33390.1"/>
    </source>
</evidence>
<protein>
    <submittedName>
        <fullName evidence="4">Serine acetyltransferase</fullName>
    </submittedName>
</protein>
<evidence type="ECO:0000313" key="5">
    <source>
        <dbReference type="Proteomes" id="UP000223777"/>
    </source>
</evidence>
<dbReference type="SUPFAM" id="SSF51161">
    <property type="entry name" value="Trimeric LpxA-like enzymes"/>
    <property type="match status" value="1"/>
</dbReference>
<keyword evidence="3" id="KW-0012">Acyltransferase</keyword>
<dbReference type="InterPro" id="IPR001451">
    <property type="entry name" value="Hexapep"/>
</dbReference>
<dbReference type="InterPro" id="IPR045304">
    <property type="entry name" value="LbH_SAT"/>
</dbReference>
<dbReference type="Proteomes" id="UP000223777">
    <property type="component" value="Unassembled WGS sequence"/>
</dbReference>
<dbReference type="CDD" id="cd03354">
    <property type="entry name" value="LbH_SAT"/>
    <property type="match status" value="1"/>
</dbReference>
<dbReference type="RefSeq" id="WP_098763414.1">
    <property type="nucleotide sequence ID" value="NZ_NUIL01000003.1"/>
</dbReference>
<sequence length="196" mass="21827">MQSFKELRNHWYSDLYRYEESQVVNIKKLILRQYISPGYRYTFWLRLCKYLRNKNRLYTPIYIVAMVILQRYKYKYGIEISPKTKIGKGFYIGHFGGIVINSQTEIGANCNISQGVTIGMSNRGDKKGVAVVGNNVYIGPGAKIVGAVYIGDNAAIGANCVVTKDVPANAVVVGVPGKVISMNGSNGYIGNTNYNF</sequence>
<dbReference type="Gene3D" id="2.160.10.10">
    <property type="entry name" value="Hexapeptide repeat proteins"/>
    <property type="match status" value="1"/>
</dbReference>
<dbReference type="Pfam" id="PF00132">
    <property type="entry name" value="Hexapep"/>
    <property type="match status" value="1"/>
</dbReference>
<dbReference type="GO" id="GO:0016746">
    <property type="term" value="F:acyltransferase activity"/>
    <property type="evidence" value="ECO:0007669"/>
    <property type="project" value="UniProtKB-KW"/>
</dbReference>
<proteinExistence type="inferred from homology"/>